<feature type="domain" description="CCDC81 HU" evidence="2">
    <location>
        <begin position="113"/>
        <end position="182"/>
    </location>
</feature>
<feature type="compositionally biased region" description="Basic residues" evidence="1">
    <location>
        <begin position="378"/>
        <end position="392"/>
    </location>
</feature>
<dbReference type="AlphaFoldDB" id="A0A0N1I476"/>
<name>A0A0N1I476_LEPSE</name>
<feature type="region of interest" description="Disordered" evidence="1">
    <location>
        <begin position="478"/>
        <end position="539"/>
    </location>
</feature>
<gene>
    <name evidence="3" type="ORF">ABL78_3862</name>
</gene>
<dbReference type="Proteomes" id="UP000038009">
    <property type="component" value="Unassembled WGS sequence"/>
</dbReference>
<dbReference type="VEuPathDB" id="TriTrypDB:Lsey_0104_0100"/>
<dbReference type="Pfam" id="PF18289">
    <property type="entry name" value="HU-CCDC81_euk_2"/>
    <property type="match status" value="1"/>
</dbReference>
<feature type="region of interest" description="Disordered" evidence="1">
    <location>
        <begin position="213"/>
        <end position="232"/>
    </location>
</feature>
<evidence type="ECO:0000313" key="4">
    <source>
        <dbReference type="Proteomes" id="UP000038009"/>
    </source>
</evidence>
<feature type="region of interest" description="Disordered" evidence="1">
    <location>
        <begin position="269"/>
        <end position="288"/>
    </location>
</feature>
<protein>
    <recommendedName>
        <fullName evidence="2">CCDC81 HU domain-containing protein</fullName>
    </recommendedName>
</protein>
<dbReference type="EMBL" id="LJSK01000104">
    <property type="protein sequence ID" value="KPI87050.1"/>
    <property type="molecule type" value="Genomic_DNA"/>
</dbReference>
<dbReference type="OMA" id="ECAAGQN"/>
<feature type="compositionally biased region" description="Basic and acidic residues" evidence="1">
    <location>
        <begin position="524"/>
        <end position="539"/>
    </location>
</feature>
<comment type="caution">
    <text evidence="3">The sequence shown here is derived from an EMBL/GenBank/DDBJ whole genome shotgun (WGS) entry which is preliminary data.</text>
</comment>
<organism evidence="3 4">
    <name type="scientific">Leptomonas seymouri</name>
    <dbReference type="NCBI Taxonomy" id="5684"/>
    <lineage>
        <taxon>Eukaryota</taxon>
        <taxon>Discoba</taxon>
        <taxon>Euglenozoa</taxon>
        <taxon>Kinetoplastea</taxon>
        <taxon>Metakinetoplastina</taxon>
        <taxon>Trypanosomatida</taxon>
        <taxon>Trypanosomatidae</taxon>
        <taxon>Leishmaniinae</taxon>
        <taxon>Leptomonas</taxon>
    </lineage>
</organism>
<reference evidence="3 4" key="1">
    <citation type="journal article" date="2015" name="PLoS Pathog.">
        <title>Leptomonas seymouri: Adaptations to the Dixenous Life Cycle Analyzed by Genome Sequencing, Transcriptome Profiling and Co-infection with Leishmania donovani.</title>
        <authorList>
            <person name="Kraeva N."/>
            <person name="Butenko A."/>
            <person name="Hlavacova J."/>
            <person name="Kostygov A."/>
            <person name="Myskova J."/>
            <person name="Grybchuk D."/>
            <person name="Lestinova T."/>
            <person name="Votypka J."/>
            <person name="Volf P."/>
            <person name="Opperdoes F."/>
            <person name="Flegontov P."/>
            <person name="Lukes J."/>
            <person name="Yurchenko V."/>
        </authorList>
    </citation>
    <scope>NUCLEOTIDE SEQUENCE [LARGE SCALE GENOMIC DNA]</scope>
    <source>
        <strain evidence="3 4">ATCC 30220</strain>
    </source>
</reference>
<dbReference type="InterPro" id="IPR040673">
    <property type="entry name" value="CCDC81_HU_dom_2"/>
</dbReference>
<feature type="region of interest" description="Disordered" evidence="1">
    <location>
        <begin position="369"/>
        <end position="395"/>
    </location>
</feature>
<accession>A0A0N1I476</accession>
<feature type="compositionally biased region" description="Low complexity" evidence="1">
    <location>
        <begin position="478"/>
        <end position="494"/>
    </location>
</feature>
<evidence type="ECO:0000256" key="1">
    <source>
        <dbReference type="SAM" id="MobiDB-lite"/>
    </source>
</evidence>
<keyword evidence="4" id="KW-1185">Reference proteome</keyword>
<sequence length="564" mass="62974">MLSTRGAITTNVALVECASGQNRADRNVFLLSELEKVWVSVAVVARRLLLDGRAVQIAPFGALWTEEYVLLRDHQHRPYTTRKLCFGINQNYADRYAIDASKVPLEKRSGAGYVRVSMADIVSVCGVPARTASTALKEFFMYLGEGLSRGRVFQLSMPGVATIAIKQQKVVLTMNEDLRHAMYAVDSRKWAVELREEGLKALEDLASIPASGVVSAQSSRPSTSRASHVSWRSAPTQYAPSAAEAGERKSVFVAATPSGRTFDEIAQQEEKRRKATQMSTTVEREMRRRQEDLDRRLQHYYHYSGDGCAEYHVDPMAGAMHSSEEGEDADHEDCQPAVTVVNEGHSYSLHPPSVSGESIYNVLAENEGRAPAPSHQYGRQRQHAHAPALHRRRVDDEPEVEVIEMLDDEQTHLANTAAKEEEEAKTKRPLAQKDAALERVLREEEPFSRPISRRTYHEMCAARDLIYSQPYEAPERVSSSATAATAPSQSFQSSRKAGHSPANAEVEERTARAPTHLQSNVSTHSERKPPQEEAWRFGRKRFDGNHYNDDHVGSLIQGRTLQCL</sequence>
<proteinExistence type="predicted"/>
<dbReference type="OrthoDB" id="245387at2759"/>
<evidence type="ECO:0000259" key="2">
    <source>
        <dbReference type="Pfam" id="PF18289"/>
    </source>
</evidence>
<evidence type="ECO:0000313" key="3">
    <source>
        <dbReference type="EMBL" id="KPI87050.1"/>
    </source>
</evidence>
<feature type="compositionally biased region" description="Polar residues" evidence="1">
    <location>
        <begin position="214"/>
        <end position="227"/>
    </location>
</feature>